<feature type="non-terminal residue" evidence="1">
    <location>
        <position position="162"/>
    </location>
</feature>
<accession>A0A0B2VCZ1</accession>
<dbReference type="EMBL" id="JPKZ01001927">
    <property type="protein sequence ID" value="KHN79334.1"/>
    <property type="molecule type" value="Genomic_DNA"/>
</dbReference>
<evidence type="ECO:0000313" key="1">
    <source>
        <dbReference type="EMBL" id="KHN79334.1"/>
    </source>
</evidence>
<protein>
    <submittedName>
        <fullName evidence="1">Uncharacterized protein</fullName>
    </submittedName>
</protein>
<name>A0A0B2VCZ1_TOXCA</name>
<gene>
    <name evidence="1" type="ORF">Tcan_01386</name>
</gene>
<sequence length="162" mass="19064">LRDHFEKLARSCSISLYSLRTLRTLRPYLPINTAVLLVECFVISRIRIFSEITGTAAKKELNLIQKIINNAIRVIYKQRKFDHIKSFCERFKWGEIGKLLDSTFQAAARKAAEGRSSNYLQNLIQKSTHNKTRKEYYVNEKPNTNIGRRRFRHRATTFLNRT</sequence>
<keyword evidence="2" id="KW-1185">Reference proteome</keyword>
<dbReference type="AlphaFoldDB" id="A0A0B2VCZ1"/>
<feature type="non-terminal residue" evidence="1">
    <location>
        <position position="1"/>
    </location>
</feature>
<reference evidence="1 2" key="1">
    <citation type="submission" date="2014-11" db="EMBL/GenBank/DDBJ databases">
        <title>Genetic blueprint of the zoonotic pathogen Toxocara canis.</title>
        <authorList>
            <person name="Zhu X.-Q."/>
            <person name="Korhonen P.K."/>
            <person name="Cai H."/>
            <person name="Young N.D."/>
            <person name="Nejsum P."/>
            <person name="von Samson-Himmelstjerna G."/>
            <person name="Boag P.R."/>
            <person name="Tan P."/>
            <person name="Li Q."/>
            <person name="Min J."/>
            <person name="Yang Y."/>
            <person name="Wang X."/>
            <person name="Fang X."/>
            <person name="Hall R.S."/>
            <person name="Hofmann A."/>
            <person name="Sternberg P.W."/>
            <person name="Jex A.R."/>
            <person name="Gasser R.B."/>
        </authorList>
    </citation>
    <scope>NUCLEOTIDE SEQUENCE [LARGE SCALE GENOMIC DNA]</scope>
    <source>
        <strain evidence="1">PN_DK_2014</strain>
    </source>
</reference>
<evidence type="ECO:0000313" key="2">
    <source>
        <dbReference type="Proteomes" id="UP000031036"/>
    </source>
</evidence>
<comment type="caution">
    <text evidence="1">The sequence shown here is derived from an EMBL/GenBank/DDBJ whole genome shotgun (WGS) entry which is preliminary data.</text>
</comment>
<proteinExistence type="predicted"/>
<dbReference type="Proteomes" id="UP000031036">
    <property type="component" value="Unassembled WGS sequence"/>
</dbReference>
<dbReference type="OMA" id="STHNKTR"/>
<organism evidence="1 2">
    <name type="scientific">Toxocara canis</name>
    <name type="common">Canine roundworm</name>
    <dbReference type="NCBI Taxonomy" id="6265"/>
    <lineage>
        <taxon>Eukaryota</taxon>
        <taxon>Metazoa</taxon>
        <taxon>Ecdysozoa</taxon>
        <taxon>Nematoda</taxon>
        <taxon>Chromadorea</taxon>
        <taxon>Rhabditida</taxon>
        <taxon>Spirurina</taxon>
        <taxon>Ascaridomorpha</taxon>
        <taxon>Ascaridoidea</taxon>
        <taxon>Toxocaridae</taxon>
        <taxon>Toxocara</taxon>
    </lineage>
</organism>